<evidence type="ECO:0000259" key="1">
    <source>
        <dbReference type="PROSITE" id="PS50943"/>
    </source>
</evidence>
<dbReference type="Pfam" id="PF19054">
    <property type="entry name" value="DUF5753"/>
    <property type="match status" value="1"/>
</dbReference>
<dbReference type="PROSITE" id="PS50943">
    <property type="entry name" value="HTH_CROC1"/>
    <property type="match status" value="1"/>
</dbReference>
<organism evidence="2 3">
    <name type="scientific">Actinoallomurus oryzae</name>
    <dbReference type="NCBI Taxonomy" id="502180"/>
    <lineage>
        <taxon>Bacteria</taxon>
        <taxon>Bacillati</taxon>
        <taxon>Actinomycetota</taxon>
        <taxon>Actinomycetes</taxon>
        <taxon>Streptosporangiales</taxon>
        <taxon>Thermomonosporaceae</taxon>
        <taxon>Actinoallomurus</taxon>
    </lineage>
</organism>
<dbReference type="InterPro" id="IPR001387">
    <property type="entry name" value="Cro/C1-type_HTH"/>
</dbReference>
<dbReference type="InterPro" id="IPR010982">
    <property type="entry name" value="Lambda_DNA-bd_dom_sf"/>
</dbReference>
<dbReference type="CDD" id="cd00093">
    <property type="entry name" value="HTH_XRE"/>
    <property type="match status" value="1"/>
</dbReference>
<dbReference type="SUPFAM" id="SSF47413">
    <property type="entry name" value="lambda repressor-like DNA-binding domains"/>
    <property type="match status" value="1"/>
</dbReference>
<comment type="caution">
    <text evidence="2">The sequence shown here is derived from an EMBL/GenBank/DDBJ whole genome shotgun (WGS) entry which is preliminary data.</text>
</comment>
<evidence type="ECO:0000313" key="3">
    <source>
        <dbReference type="Proteomes" id="UP001500503"/>
    </source>
</evidence>
<dbReference type="Proteomes" id="UP001500503">
    <property type="component" value="Unassembled WGS sequence"/>
</dbReference>
<dbReference type="Pfam" id="PF13560">
    <property type="entry name" value="HTH_31"/>
    <property type="match status" value="1"/>
</dbReference>
<feature type="domain" description="HTH cro/C1-type" evidence="1">
    <location>
        <begin position="36"/>
        <end position="91"/>
    </location>
</feature>
<dbReference type="SMART" id="SM00530">
    <property type="entry name" value="HTH_XRE"/>
    <property type="match status" value="1"/>
</dbReference>
<reference evidence="3" key="1">
    <citation type="journal article" date="2019" name="Int. J. Syst. Evol. Microbiol.">
        <title>The Global Catalogue of Microorganisms (GCM) 10K type strain sequencing project: providing services to taxonomists for standard genome sequencing and annotation.</title>
        <authorList>
            <consortium name="The Broad Institute Genomics Platform"/>
            <consortium name="The Broad Institute Genome Sequencing Center for Infectious Disease"/>
            <person name="Wu L."/>
            <person name="Ma J."/>
        </authorList>
    </citation>
    <scope>NUCLEOTIDE SEQUENCE [LARGE SCALE GENOMIC DNA]</scope>
    <source>
        <strain evidence="3">JCM 17933</strain>
    </source>
</reference>
<dbReference type="Gene3D" id="1.10.260.40">
    <property type="entry name" value="lambda repressor-like DNA-binding domains"/>
    <property type="match status" value="1"/>
</dbReference>
<dbReference type="InterPro" id="IPR043917">
    <property type="entry name" value="DUF5753"/>
</dbReference>
<proteinExistence type="predicted"/>
<gene>
    <name evidence="2" type="ORF">GCM10023191_026410</name>
</gene>
<name>A0ABP8PV18_9ACTN</name>
<accession>A0ABP8PV18</accession>
<sequence>MADSARVVVIGGGVLAVAAHSANRPTVRRRIVGAQLRRLRESCGLDRRRAADCIGVGESRLSRVETGRAGLDEDDVKRLLELYGIDRQEERDALLALVQEANRPGWLQAFSGAMPAWFRPYVDLEEAAQVIRTYEVQFVPGLLQTEDYARAVISQGRSMLSAEEVDRRVELRLRRQRILTASNPTRLWAVIDEAALWRPIGGPEVTRAQLRALLDAARLQHITVQVMPFHVGGHAGEAGAFSILRFPEPELHDIAYVEQLTGAMYLERDDDMDSYGATMERLCVQSASPQESMDLISKIIREI</sequence>
<protein>
    <submittedName>
        <fullName evidence="2">Helix-turn-helix transcriptional regulator</fullName>
    </submittedName>
</protein>
<evidence type="ECO:0000313" key="2">
    <source>
        <dbReference type="EMBL" id="GAA4491840.1"/>
    </source>
</evidence>
<dbReference type="EMBL" id="BAABHF010000017">
    <property type="protein sequence ID" value="GAA4491840.1"/>
    <property type="molecule type" value="Genomic_DNA"/>
</dbReference>
<keyword evidence="3" id="KW-1185">Reference proteome</keyword>